<sequence length="254" mass="30028">MKETIYTIPVMDAFNADDECPFCYIERKLEQEAVEFIMGPAYMEDDIREETDKLGFCRHHHKMLYDYGNKLGTALMLHTYYQKLNKDMHEQIAAFTPQKNGPLARFKKSSSSSGEPQTSLGQWVRQRDESCYVCRHFKEKYPRYIDTFLQLVTGNAEFFQNFSKGKGFCLHHFGDIIEAAEKTLSNKEKEKFYPVLFERMETNMKRLEEDVSWFVDKYDYRNREADWKNSKDAIQRGIQKLTGGYPDDPVFTKR</sequence>
<evidence type="ECO:0000313" key="3">
    <source>
        <dbReference type="Proteomes" id="UP000543642"/>
    </source>
</evidence>
<evidence type="ECO:0000256" key="1">
    <source>
        <dbReference type="SAM" id="MobiDB-lite"/>
    </source>
</evidence>
<dbReference type="Proteomes" id="UP000543642">
    <property type="component" value="Unassembled WGS sequence"/>
</dbReference>
<dbReference type="InterPro" id="IPR045706">
    <property type="entry name" value="DUF6062"/>
</dbReference>
<protein>
    <recommendedName>
        <fullName evidence="4">ABC transporter substrate-binding protein</fullName>
    </recommendedName>
</protein>
<dbReference type="EMBL" id="JACHFW010000001">
    <property type="protein sequence ID" value="MBB5262929.1"/>
    <property type="molecule type" value="Genomic_DNA"/>
</dbReference>
<keyword evidence="3" id="KW-1185">Reference proteome</keyword>
<dbReference type="Pfam" id="PF19538">
    <property type="entry name" value="DUF6062"/>
    <property type="match status" value="1"/>
</dbReference>
<accession>A0A7W8M3L9</accession>
<organism evidence="2 3">
    <name type="scientific">Catenibacillus scindens</name>
    <dbReference type="NCBI Taxonomy" id="673271"/>
    <lineage>
        <taxon>Bacteria</taxon>
        <taxon>Bacillati</taxon>
        <taxon>Bacillota</taxon>
        <taxon>Clostridia</taxon>
        <taxon>Lachnospirales</taxon>
        <taxon>Lachnospiraceae</taxon>
        <taxon>Catenibacillus</taxon>
    </lineage>
</organism>
<evidence type="ECO:0008006" key="4">
    <source>
        <dbReference type="Google" id="ProtNLM"/>
    </source>
</evidence>
<evidence type="ECO:0000313" key="2">
    <source>
        <dbReference type="EMBL" id="MBB5262929.1"/>
    </source>
</evidence>
<gene>
    <name evidence="2" type="ORF">HNP82_000023</name>
</gene>
<comment type="caution">
    <text evidence="2">The sequence shown here is derived from an EMBL/GenBank/DDBJ whole genome shotgun (WGS) entry which is preliminary data.</text>
</comment>
<name>A0A7W8M3L9_9FIRM</name>
<proteinExistence type="predicted"/>
<dbReference type="RefSeq" id="WP_183770107.1">
    <property type="nucleotide sequence ID" value="NZ_CAWVEG010000014.1"/>
</dbReference>
<feature type="compositionally biased region" description="Polar residues" evidence="1">
    <location>
        <begin position="109"/>
        <end position="121"/>
    </location>
</feature>
<reference evidence="2 3" key="1">
    <citation type="submission" date="2020-08" db="EMBL/GenBank/DDBJ databases">
        <title>Genomic Encyclopedia of Type Strains, Phase IV (KMG-IV): sequencing the most valuable type-strain genomes for metagenomic binning, comparative biology and taxonomic classification.</title>
        <authorList>
            <person name="Goeker M."/>
        </authorList>
    </citation>
    <scope>NUCLEOTIDE SEQUENCE [LARGE SCALE GENOMIC DNA]</scope>
    <source>
        <strain evidence="2 3">DSM 106146</strain>
    </source>
</reference>
<dbReference type="AlphaFoldDB" id="A0A7W8M3L9"/>
<feature type="region of interest" description="Disordered" evidence="1">
    <location>
        <begin position="101"/>
        <end position="121"/>
    </location>
</feature>